<evidence type="ECO:0000313" key="2">
    <source>
        <dbReference type="EMBL" id="TVV71879.1"/>
    </source>
</evidence>
<dbReference type="GO" id="GO:0008757">
    <property type="term" value="F:S-adenosylmethionine-dependent methyltransferase activity"/>
    <property type="evidence" value="ECO:0007669"/>
    <property type="project" value="InterPro"/>
</dbReference>
<dbReference type="AlphaFoldDB" id="A0A558QXR8"/>
<dbReference type="EMBL" id="VNIM01000077">
    <property type="protein sequence ID" value="TVV71879.1"/>
    <property type="molecule type" value="Genomic_DNA"/>
</dbReference>
<accession>A0A558QXR8</accession>
<dbReference type="OrthoDB" id="210346at2"/>
<gene>
    <name evidence="2" type="ORF">FOY91_15830</name>
</gene>
<keyword evidence="2" id="KW-0808">Transferase</keyword>
<evidence type="ECO:0000313" key="3">
    <source>
        <dbReference type="Proteomes" id="UP000318681"/>
    </source>
</evidence>
<feature type="domain" description="Methyltransferase type 11" evidence="1">
    <location>
        <begin position="63"/>
        <end position="99"/>
    </location>
</feature>
<name>A0A558QXR8_9SPHN</name>
<dbReference type="SUPFAM" id="SSF53335">
    <property type="entry name" value="S-adenosyl-L-methionine-dependent methyltransferases"/>
    <property type="match status" value="1"/>
</dbReference>
<dbReference type="InterPro" id="IPR029063">
    <property type="entry name" value="SAM-dependent_MTases_sf"/>
</dbReference>
<sequence>MPRAAASALEIGPFCSPVLTGPNVKYLDVLTPEGLRARAAEIGLDATNCPERIDYLGDLGDVTDSFDAVFSSHAIEHQPDLVRHLNEVAAVLKPGGRYYLLVPDKRFCFDHFMAESTVAQVVDAHEVRRRVHSLMSVIENHAFATHNNSEMHWMGDHGTPFGPDEAYRVTAGMDRHAAAAGDYIDVHAWYFTPASFAVIIETLFRLNLTKLRPAVVYETPRNRLEFSAVLEVA</sequence>
<reference evidence="2 3" key="1">
    <citation type="submission" date="2019-07" db="EMBL/GenBank/DDBJ databases">
        <title>Sphingomonas solaris sp. nov., isolated from a solar panel from Boston, Massachusetts.</title>
        <authorList>
            <person name="Tanner K."/>
            <person name="Pascual J."/>
            <person name="Mancuso C."/>
            <person name="Pereto J."/>
            <person name="Khalil A."/>
            <person name="Vilanova C."/>
        </authorList>
    </citation>
    <scope>NUCLEOTIDE SEQUENCE [LARGE SCALE GENOMIC DNA]</scope>
    <source>
        <strain evidence="2 3">R4DWN</strain>
    </source>
</reference>
<dbReference type="InterPro" id="IPR013216">
    <property type="entry name" value="Methyltransf_11"/>
</dbReference>
<dbReference type="Gene3D" id="3.40.50.150">
    <property type="entry name" value="Vaccinia Virus protein VP39"/>
    <property type="match status" value="1"/>
</dbReference>
<organism evidence="2 3">
    <name type="scientific">Alterirhizorhabdus solaris</name>
    <dbReference type="NCBI Taxonomy" id="2529389"/>
    <lineage>
        <taxon>Bacteria</taxon>
        <taxon>Pseudomonadati</taxon>
        <taxon>Pseudomonadota</taxon>
        <taxon>Alphaproteobacteria</taxon>
        <taxon>Sphingomonadales</taxon>
        <taxon>Rhizorhabdaceae</taxon>
        <taxon>Alterirhizorhabdus</taxon>
    </lineage>
</organism>
<keyword evidence="3" id="KW-1185">Reference proteome</keyword>
<comment type="caution">
    <text evidence="2">The sequence shown here is derived from an EMBL/GenBank/DDBJ whole genome shotgun (WGS) entry which is preliminary data.</text>
</comment>
<evidence type="ECO:0000259" key="1">
    <source>
        <dbReference type="Pfam" id="PF08241"/>
    </source>
</evidence>
<protein>
    <submittedName>
        <fullName evidence="2">Class I SAM-dependent methyltransferase</fullName>
    </submittedName>
</protein>
<proteinExistence type="predicted"/>
<dbReference type="Proteomes" id="UP000318681">
    <property type="component" value="Unassembled WGS sequence"/>
</dbReference>
<keyword evidence="2" id="KW-0489">Methyltransferase</keyword>
<dbReference type="GO" id="GO:0032259">
    <property type="term" value="P:methylation"/>
    <property type="evidence" value="ECO:0007669"/>
    <property type="project" value="UniProtKB-KW"/>
</dbReference>
<dbReference type="CDD" id="cd02440">
    <property type="entry name" value="AdoMet_MTases"/>
    <property type="match status" value="1"/>
</dbReference>
<dbReference type="Pfam" id="PF08241">
    <property type="entry name" value="Methyltransf_11"/>
    <property type="match status" value="1"/>
</dbReference>